<dbReference type="EMBL" id="JACEIK010002210">
    <property type="protein sequence ID" value="MCD9559758.1"/>
    <property type="molecule type" value="Genomic_DNA"/>
</dbReference>
<evidence type="ECO:0000313" key="2">
    <source>
        <dbReference type="Proteomes" id="UP000823775"/>
    </source>
</evidence>
<dbReference type="InterPro" id="IPR040256">
    <property type="entry name" value="At4g02000-like"/>
</dbReference>
<reference evidence="1 2" key="1">
    <citation type="journal article" date="2021" name="BMC Genomics">
        <title>Datura genome reveals duplications of psychoactive alkaloid biosynthetic genes and high mutation rate following tissue culture.</title>
        <authorList>
            <person name="Rajewski A."/>
            <person name="Carter-House D."/>
            <person name="Stajich J."/>
            <person name="Litt A."/>
        </authorList>
    </citation>
    <scope>NUCLEOTIDE SEQUENCE [LARGE SCALE GENOMIC DNA]</scope>
    <source>
        <strain evidence="1">AR-01</strain>
    </source>
</reference>
<protein>
    <submittedName>
        <fullName evidence="1">Uncharacterized protein</fullName>
    </submittedName>
</protein>
<accession>A0ABS8UNL4</accession>
<dbReference type="Proteomes" id="UP000823775">
    <property type="component" value="Unassembled WGS sequence"/>
</dbReference>
<feature type="non-terminal residue" evidence="1">
    <location>
        <position position="1"/>
    </location>
</feature>
<sequence length="78" mass="8825">RIIVSLASAVGTPLHLDMATINRTWPSCAKVKVLVDILAQLPNHVRLDIEDEETGAIKIERVTINYDYLSKYCKECRL</sequence>
<comment type="caution">
    <text evidence="1">The sequence shown here is derived from an EMBL/GenBank/DDBJ whole genome shotgun (WGS) entry which is preliminary data.</text>
</comment>
<proteinExistence type="predicted"/>
<name>A0ABS8UNL4_DATST</name>
<organism evidence="1 2">
    <name type="scientific">Datura stramonium</name>
    <name type="common">Jimsonweed</name>
    <name type="synonym">Common thornapple</name>
    <dbReference type="NCBI Taxonomy" id="4076"/>
    <lineage>
        <taxon>Eukaryota</taxon>
        <taxon>Viridiplantae</taxon>
        <taxon>Streptophyta</taxon>
        <taxon>Embryophyta</taxon>
        <taxon>Tracheophyta</taxon>
        <taxon>Spermatophyta</taxon>
        <taxon>Magnoliopsida</taxon>
        <taxon>eudicotyledons</taxon>
        <taxon>Gunneridae</taxon>
        <taxon>Pentapetalae</taxon>
        <taxon>asterids</taxon>
        <taxon>lamiids</taxon>
        <taxon>Solanales</taxon>
        <taxon>Solanaceae</taxon>
        <taxon>Solanoideae</taxon>
        <taxon>Datureae</taxon>
        <taxon>Datura</taxon>
    </lineage>
</organism>
<gene>
    <name evidence="1" type="ORF">HAX54_018003</name>
</gene>
<dbReference type="PANTHER" id="PTHR31286:SF79">
    <property type="entry name" value="N-6 ADENINE-SPECIFIC DNA METHYLASE"/>
    <property type="match status" value="1"/>
</dbReference>
<keyword evidence="2" id="KW-1185">Reference proteome</keyword>
<evidence type="ECO:0000313" key="1">
    <source>
        <dbReference type="EMBL" id="MCD9559758.1"/>
    </source>
</evidence>
<dbReference type="PANTHER" id="PTHR31286">
    <property type="entry name" value="GLYCINE-RICH CELL WALL STRUCTURAL PROTEIN 1.8-LIKE"/>
    <property type="match status" value="1"/>
</dbReference>